<proteinExistence type="predicted"/>
<dbReference type="Proteomes" id="UP000002033">
    <property type="component" value="Chromosome"/>
</dbReference>
<organism evidence="3 4">
    <name type="scientific">Hyphomicrobium denitrificans (strain ATCC 51888 / DSM 1869 / NCIMB 11706 / TK 0415)</name>
    <dbReference type="NCBI Taxonomy" id="582899"/>
    <lineage>
        <taxon>Bacteria</taxon>
        <taxon>Pseudomonadati</taxon>
        <taxon>Pseudomonadota</taxon>
        <taxon>Alphaproteobacteria</taxon>
        <taxon>Hyphomicrobiales</taxon>
        <taxon>Hyphomicrobiaceae</taxon>
        <taxon>Hyphomicrobium</taxon>
    </lineage>
</organism>
<feature type="transmembrane region" description="Helical" evidence="1">
    <location>
        <begin position="62"/>
        <end position="83"/>
    </location>
</feature>
<evidence type="ECO:0000313" key="3">
    <source>
        <dbReference type="EMBL" id="ADJ23974.1"/>
    </source>
</evidence>
<evidence type="ECO:0000259" key="2">
    <source>
        <dbReference type="Pfam" id="PF14378"/>
    </source>
</evidence>
<feature type="transmembrane region" description="Helical" evidence="1">
    <location>
        <begin position="288"/>
        <end position="306"/>
    </location>
</feature>
<dbReference type="InterPro" id="IPR026841">
    <property type="entry name" value="Aur1/Ipt1"/>
</dbReference>
<accession>D8JQM0</accession>
<dbReference type="KEGG" id="hdn:Hden_2175"/>
<dbReference type="eggNOG" id="COG0671">
    <property type="taxonomic scope" value="Bacteria"/>
</dbReference>
<evidence type="ECO:0000256" key="1">
    <source>
        <dbReference type="SAM" id="Phobius"/>
    </source>
</evidence>
<dbReference type="OrthoDB" id="7584858at2"/>
<keyword evidence="4" id="KW-1185">Reference proteome</keyword>
<dbReference type="STRING" id="582899.Hden_2175"/>
<gene>
    <name evidence="3" type="ordered locus">Hden_2175</name>
</gene>
<keyword evidence="1" id="KW-0472">Membrane</keyword>
<sequence length="359" mass="39738">MSIASFAILPKPMWEVAWVYLRAGIPELWNRSARLAWIIMAACAVLLAILSVAMGFHYAPYLLTAQFVILLAIAAALTGAGWLRPALIMEMAAILMATFLVVPPLCSVLAAFAMPLQDSALAEIDRRMGVDWVAIAFWFRDHPLLSRVLCDVYASNLWQPVVLIVALTATDPQRLRVMITASAITLAITMFGFFLFPAMGPYWHFNFTPADFPDAVNVMPWEQPKFIEGLRNGWREMVFSGIVEFPSYHAASAILFAVAWRGVPIIGVLGILLNVVMFVSTVPVGGHYLIDLYVGAAIALVSLALAKRYYRATDRIPPLEAWTRTRDGRRFLAALRKRPIVSALIKRTLKTSSKEAATA</sequence>
<reference evidence="4" key="1">
    <citation type="journal article" date="2011" name="J. Bacteriol.">
        <title>Genome sequences of eight morphologically diverse alphaproteobacteria.</title>
        <authorList>
            <consortium name="US DOE Joint Genome Institute"/>
            <person name="Brown P.J."/>
            <person name="Kysela D.T."/>
            <person name="Buechlein A."/>
            <person name="Hemmerich C."/>
            <person name="Brun Y.V."/>
        </authorList>
    </citation>
    <scope>NUCLEOTIDE SEQUENCE [LARGE SCALE GENOMIC DNA]</scope>
    <source>
        <strain evidence="4">ATCC 51888 / DSM 1869 / NCIB 11706 / TK 0415</strain>
    </source>
</reference>
<dbReference type="Pfam" id="PF14378">
    <property type="entry name" value="PAP2_3"/>
    <property type="match status" value="1"/>
</dbReference>
<dbReference type="GO" id="GO:0016020">
    <property type="term" value="C:membrane"/>
    <property type="evidence" value="ECO:0007669"/>
    <property type="project" value="UniProtKB-SubCell"/>
</dbReference>
<keyword evidence="1" id="KW-1133">Transmembrane helix</keyword>
<dbReference type="EMBL" id="CP002083">
    <property type="protein sequence ID" value="ADJ23974.1"/>
    <property type="molecule type" value="Genomic_DNA"/>
</dbReference>
<feature type="domain" description="Inositolphosphotransferase Aur1/Ipt1" evidence="2">
    <location>
        <begin position="120"/>
        <end position="305"/>
    </location>
</feature>
<dbReference type="RefSeq" id="WP_013216133.1">
    <property type="nucleotide sequence ID" value="NC_014313.1"/>
</dbReference>
<feature type="transmembrane region" description="Helical" evidence="1">
    <location>
        <begin position="35"/>
        <end position="56"/>
    </location>
</feature>
<feature type="transmembrane region" description="Helical" evidence="1">
    <location>
        <begin position="177"/>
        <end position="199"/>
    </location>
</feature>
<dbReference type="AlphaFoldDB" id="D8JQM0"/>
<feature type="transmembrane region" description="Helical" evidence="1">
    <location>
        <begin position="265"/>
        <end position="282"/>
    </location>
</feature>
<protein>
    <recommendedName>
        <fullName evidence="2">Inositolphosphotransferase Aur1/Ipt1 domain-containing protein</fullName>
    </recommendedName>
</protein>
<dbReference type="HOGENOM" id="CLU_052944_0_0_5"/>
<name>D8JQM0_HYPDA</name>
<feature type="transmembrane region" description="Helical" evidence="1">
    <location>
        <begin position="92"/>
        <end position="113"/>
    </location>
</feature>
<evidence type="ECO:0000313" key="4">
    <source>
        <dbReference type="Proteomes" id="UP000002033"/>
    </source>
</evidence>
<dbReference type="Gene3D" id="1.20.144.10">
    <property type="entry name" value="Phosphatidic acid phosphatase type 2/haloperoxidase"/>
    <property type="match status" value="1"/>
</dbReference>
<keyword evidence="1" id="KW-0812">Transmembrane</keyword>